<organism evidence="1 2">
    <name type="scientific">Mycolicibacterium fortuitum</name>
    <name type="common">Mycobacterium fortuitum</name>
    <dbReference type="NCBI Taxonomy" id="1766"/>
    <lineage>
        <taxon>Bacteria</taxon>
        <taxon>Bacillati</taxon>
        <taxon>Actinomycetota</taxon>
        <taxon>Actinomycetes</taxon>
        <taxon>Mycobacteriales</taxon>
        <taxon>Mycobacteriaceae</taxon>
        <taxon>Mycolicibacterium</taxon>
    </lineage>
</organism>
<dbReference type="EMBL" id="JAWLVV010000038">
    <property type="protein sequence ID" value="MDV7294312.1"/>
    <property type="molecule type" value="Genomic_DNA"/>
</dbReference>
<dbReference type="AlphaFoldDB" id="A0AAE5AFV8"/>
<evidence type="ECO:0000313" key="2">
    <source>
        <dbReference type="Proteomes" id="UP001186041"/>
    </source>
</evidence>
<protein>
    <submittedName>
        <fullName evidence="1">Uncharacterized protein</fullName>
    </submittedName>
</protein>
<name>A0AAE5AFV8_MYCFO</name>
<dbReference type="Proteomes" id="UP001186041">
    <property type="component" value="Unassembled WGS sequence"/>
</dbReference>
<dbReference type="RefSeq" id="WP_165588923.1">
    <property type="nucleotide sequence ID" value="NZ_JAWLVK010000037.1"/>
</dbReference>
<sequence>MIRALRAVAVGIATGLGIFALFAWAFGKGCPIFDPILERDSTFPF</sequence>
<reference evidence="1" key="1">
    <citation type="submission" date="2023-10" db="EMBL/GenBank/DDBJ databases">
        <title>Mycolicibacterium fortuitum clinical isolates causing pulmonary infections in humans.</title>
        <authorList>
            <person name="Mejia-Ponce P.M."/>
            <person name="Zenteno-Cuevas R."/>
            <person name="Licona-Cassani C."/>
        </authorList>
    </citation>
    <scope>NUCLEOTIDE SEQUENCE</scope>
    <source>
        <strain evidence="1">M8</strain>
    </source>
</reference>
<accession>A0AAE5AFV8</accession>
<comment type="caution">
    <text evidence="1">The sequence shown here is derived from an EMBL/GenBank/DDBJ whole genome shotgun (WGS) entry which is preliminary data.</text>
</comment>
<gene>
    <name evidence="1" type="ORF">R4485_29565</name>
</gene>
<proteinExistence type="predicted"/>
<evidence type="ECO:0000313" key="1">
    <source>
        <dbReference type="EMBL" id="MDV7294312.1"/>
    </source>
</evidence>